<proteinExistence type="predicted"/>
<protein>
    <recommendedName>
        <fullName evidence="4">Dockerin domain-containing protein</fullName>
    </recommendedName>
</protein>
<dbReference type="Proteomes" id="UP000034810">
    <property type="component" value="Unassembled WGS sequence"/>
</dbReference>
<name>A0A0G1EEI0_9BACT</name>
<reference evidence="2 3" key="1">
    <citation type="journal article" date="2015" name="Nature">
        <title>rRNA introns, odd ribosomes, and small enigmatic genomes across a large radiation of phyla.</title>
        <authorList>
            <person name="Brown C.T."/>
            <person name="Hug L.A."/>
            <person name="Thomas B.C."/>
            <person name="Sharon I."/>
            <person name="Castelle C.J."/>
            <person name="Singh A."/>
            <person name="Wilkins M.J."/>
            <person name="Williams K.H."/>
            <person name="Banfield J.F."/>
        </authorList>
    </citation>
    <scope>NUCLEOTIDE SEQUENCE [LARGE SCALE GENOMIC DNA]</scope>
</reference>
<dbReference type="AlphaFoldDB" id="A0A0G1EEI0"/>
<evidence type="ECO:0008006" key="4">
    <source>
        <dbReference type="Google" id="ProtNLM"/>
    </source>
</evidence>
<feature type="non-terminal residue" evidence="2">
    <location>
        <position position="359"/>
    </location>
</feature>
<comment type="caution">
    <text evidence="2">The sequence shown here is derived from an EMBL/GenBank/DDBJ whole genome shotgun (WGS) entry which is preliminary data.</text>
</comment>
<feature type="chain" id="PRO_5002536890" description="Dockerin domain-containing protein" evidence="1">
    <location>
        <begin position="25"/>
        <end position="359"/>
    </location>
</feature>
<evidence type="ECO:0000313" key="2">
    <source>
        <dbReference type="EMBL" id="KKS81456.1"/>
    </source>
</evidence>
<sequence>MKKLRSKLFLRLVIVSFLAIPILAAGEDYSASSFKVVDPVINSGAGLSVSASYKLQSSIGQLVAGSGLTASYRINSGFLYYVIPPVLTHKSCVSQSCATITGAGTNSCSVNADCVTTPPSGGGGGGGGTGYPLPPTPSEVQAIFRGRAYPRSTITILKDGQIFGTTLAGDDANFEIRASGLTGGSYNFGIWAEDSQYNRSLAQQFQVGVTSGFTTVISGIFFAPTISVDKIEVQRGQPISIFGQSAPSSTISVLINSPQQLTKKTNSDESGIWLYKFDTSEVDYGDHSTRATAARDGDITSFSKTAGFKVGTKTILASITPKTIKTDISGDGRVNLVDFSILAYWYRRALTTPAAQKAD</sequence>
<keyword evidence="1" id="KW-0732">Signal</keyword>
<feature type="signal peptide" evidence="1">
    <location>
        <begin position="1"/>
        <end position="24"/>
    </location>
</feature>
<gene>
    <name evidence="2" type="ORF">UV58_C0021G0001</name>
</gene>
<evidence type="ECO:0000256" key="1">
    <source>
        <dbReference type="SAM" id="SignalP"/>
    </source>
</evidence>
<accession>A0A0G1EEI0</accession>
<dbReference type="EMBL" id="LCFA01000021">
    <property type="protein sequence ID" value="KKS81456.1"/>
    <property type="molecule type" value="Genomic_DNA"/>
</dbReference>
<organism evidence="2 3">
    <name type="scientific">Candidatus Wolfebacteria bacterium GW2011_GWC1_43_10</name>
    <dbReference type="NCBI Taxonomy" id="1619011"/>
    <lineage>
        <taxon>Bacteria</taxon>
        <taxon>Candidatus Wolfeibacteriota</taxon>
    </lineage>
</organism>
<evidence type="ECO:0000313" key="3">
    <source>
        <dbReference type="Proteomes" id="UP000034810"/>
    </source>
</evidence>
<dbReference type="PATRIC" id="fig|1619011.3.peg.663"/>